<feature type="signal peptide" evidence="1">
    <location>
        <begin position="1"/>
        <end position="22"/>
    </location>
</feature>
<protein>
    <submittedName>
        <fullName evidence="2">Uncharacterized protein</fullName>
    </submittedName>
</protein>
<sequence length="195" mass="20695">MQSSVLTFFLALALSIASTAIAQQKTLPYNFTLSALNITLPNANDTGVPLVLGYEAYIIGGVIYFESTAASSPDGAGGDVPLGLVNGALRAYGRDGSWSTNASAITSGSAMGWFSSTWRGSPETNQFTALHAPRRHHKYATLAVHGQEYLWSLCPTGNNGGKNEVFYNISSAAPESETVVPEDCYKVTLQIVPVQ</sequence>
<dbReference type="RefSeq" id="XP_003032214.1">
    <property type="nucleotide sequence ID" value="XM_003032168.1"/>
</dbReference>
<evidence type="ECO:0000313" key="2">
    <source>
        <dbReference type="EMBL" id="EFI97311.1"/>
    </source>
</evidence>
<accession>D8Q4X9</accession>
<keyword evidence="3" id="KW-1185">Reference proteome</keyword>
<keyword evidence="1" id="KW-0732">Signal</keyword>
<dbReference type="KEGG" id="scm:SCHCO_02626135"/>
<feature type="non-terminal residue" evidence="2">
    <location>
        <position position="195"/>
    </location>
</feature>
<evidence type="ECO:0000313" key="3">
    <source>
        <dbReference type="Proteomes" id="UP000007431"/>
    </source>
</evidence>
<organism evidence="3">
    <name type="scientific">Schizophyllum commune (strain H4-8 / FGSC 9210)</name>
    <name type="common">Split gill fungus</name>
    <dbReference type="NCBI Taxonomy" id="578458"/>
    <lineage>
        <taxon>Eukaryota</taxon>
        <taxon>Fungi</taxon>
        <taxon>Dikarya</taxon>
        <taxon>Basidiomycota</taxon>
        <taxon>Agaricomycotina</taxon>
        <taxon>Agaricomycetes</taxon>
        <taxon>Agaricomycetidae</taxon>
        <taxon>Agaricales</taxon>
        <taxon>Schizophyllaceae</taxon>
        <taxon>Schizophyllum</taxon>
    </lineage>
</organism>
<dbReference type="EMBL" id="GL377306">
    <property type="protein sequence ID" value="EFI97311.1"/>
    <property type="molecule type" value="Genomic_DNA"/>
</dbReference>
<dbReference type="GeneID" id="9589781"/>
<feature type="chain" id="PRO_5003120537" evidence="1">
    <location>
        <begin position="23"/>
        <end position="195"/>
    </location>
</feature>
<dbReference type="AlphaFoldDB" id="D8Q4X9"/>
<dbReference type="eggNOG" id="ENOG502T1ET">
    <property type="taxonomic scope" value="Eukaryota"/>
</dbReference>
<proteinExistence type="predicted"/>
<evidence type="ECO:0000256" key="1">
    <source>
        <dbReference type="SAM" id="SignalP"/>
    </source>
</evidence>
<dbReference type="Proteomes" id="UP000007431">
    <property type="component" value="Unassembled WGS sequence"/>
</dbReference>
<dbReference type="HOGENOM" id="CLU_111198_0_0_1"/>
<reference evidence="2 3" key="1">
    <citation type="journal article" date="2010" name="Nat. Biotechnol.">
        <title>Genome sequence of the model mushroom Schizophyllum commune.</title>
        <authorList>
            <person name="Ohm R.A."/>
            <person name="de Jong J.F."/>
            <person name="Lugones L.G."/>
            <person name="Aerts A."/>
            <person name="Kothe E."/>
            <person name="Stajich J.E."/>
            <person name="de Vries R.P."/>
            <person name="Record E."/>
            <person name="Levasseur A."/>
            <person name="Baker S.E."/>
            <person name="Bartholomew K.A."/>
            <person name="Coutinho P.M."/>
            <person name="Erdmann S."/>
            <person name="Fowler T.J."/>
            <person name="Gathman A.C."/>
            <person name="Lombard V."/>
            <person name="Henrissat B."/>
            <person name="Knabe N."/>
            <person name="Kuees U."/>
            <person name="Lilly W.W."/>
            <person name="Lindquist E."/>
            <person name="Lucas S."/>
            <person name="Magnuson J.K."/>
            <person name="Piumi F."/>
            <person name="Raudaskoski M."/>
            <person name="Salamov A."/>
            <person name="Schmutz J."/>
            <person name="Schwarze F.W.M.R."/>
            <person name="vanKuyk P.A."/>
            <person name="Horton J.S."/>
            <person name="Grigoriev I.V."/>
            <person name="Woesten H.A.B."/>
        </authorList>
    </citation>
    <scope>NUCLEOTIDE SEQUENCE [LARGE SCALE GENOMIC DNA]</scope>
    <source>
        <strain evidence="3">H4-8 / FGSC 9210</strain>
    </source>
</reference>
<name>D8Q4X9_SCHCM</name>
<dbReference type="VEuPathDB" id="FungiDB:SCHCODRAFT_02626135"/>
<gene>
    <name evidence="2" type="ORF">SCHCODRAFT_109036</name>
</gene>
<dbReference type="InParanoid" id="D8Q4X9"/>
<dbReference type="OrthoDB" id="2844016at2759"/>